<proteinExistence type="predicted"/>
<sequence>MNSLSIEGFAAKLRSDIESIVRGKIAHICEEALLDSIMNTVYAQQRSYRQTGDLISAVEVSNFKLSDGHVSFEVTMNPGALRPEYRPNELSAHLSVSGQPFAFGLLEALEEGSSGSPIYNHPAHKYMEKTHKTLDERLIDDMRSALQAHGYEVT</sequence>
<dbReference type="Proteomes" id="UP000249099">
    <property type="component" value="Unassembled WGS sequence"/>
</dbReference>
<name>A0A328KQ08_9LACT</name>
<evidence type="ECO:0000313" key="2">
    <source>
        <dbReference type="Proteomes" id="UP000249099"/>
    </source>
</evidence>
<dbReference type="RefSeq" id="WP_112790391.1">
    <property type="nucleotide sequence ID" value="NZ_NAQV01000023.1"/>
</dbReference>
<dbReference type="EMBL" id="NAQV01000023">
    <property type="protein sequence ID" value="RAN62443.1"/>
    <property type="molecule type" value="Genomic_DNA"/>
</dbReference>
<gene>
    <name evidence="1" type="ORF">B8A44_07800</name>
</gene>
<reference evidence="1 2" key="1">
    <citation type="submission" date="2017-03" db="EMBL/GenBank/DDBJ databases">
        <title>wgs assembly of Dolosigranulum pigrum KPL CDC strains.</title>
        <authorList>
            <person name="Brugger S.D."/>
            <person name="Pettigrew M."/>
            <person name="Kong Y."/>
            <person name="Lemon K.P."/>
        </authorList>
    </citation>
    <scope>NUCLEOTIDE SEQUENCE [LARGE SCALE GENOMIC DNA]</scope>
    <source>
        <strain evidence="1 2">KPL1931_CDC4294-98</strain>
    </source>
</reference>
<accession>A0A328KQ08</accession>
<dbReference type="AlphaFoldDB" id="A0A328KQ08"/>
<comment type="caution">
    <text evidence="1">The sequence shown here is derived from an EMBL/GenBank/DDBJ whole genome shotgun (WGS) entry which is preliminary data.</text>
</comment>
<organism evidence="1 2">
    <name type="scientific">Dolosigranulum pigrum</name>
    <dbReference type="NCBI Taxonomy" id="29394"/>
    <lineage>
        <taxon>Bacteria</taxon>
        <taxon>Bacillati</taxon>
        <taxon>Bacillota</taxon>
        <taxon>Bacilli</taxon>
        <taxon>Lactobacillales</taxon>
        <taxon>Carnobacteriaceae</taxon>
        <taxon>Dolosigranulum</taxon>
    </lineage>
</organism>
<evidence type="ECO:0000313" key="1">
    <source>
        <dbReference type="EMBL" id="RAN62443.1"/>
    </source>
</evidence>
<protein>
    <submittedName>
        <fullName evidence="1">Uncharacterized protein</fullName>
    </submittedName>
</protein>